<gene>
    <name evidence="2" type="ORF">AVEN_240389_1</name>
</gene>
<evidence type="ECO:0000259" key="1">
    <source>
        <dbReference type="PROSITE" id="PS50878"/>
    </source>
</evidence>
<dbReference type="Proteomes" id="UP000499080">
    <property type="component" value="Unassembled WGS sequence"/>
</dbReference>
<dbReference type="PANTHER" id="PTHR36688">
    <property type="entry name" value="ENDO/EXONUCLEASE/PHOSPHATASE DOMAIN-CONTAINING PROTEIN"/>
    <property type="match status" value="1"/>
</dbReference>
<dbReference type="EMBL" id="BGPR01000773">
    <property type="protein sequence ID" value="GBM35039.1"/>
    <property type="molecule type" value="Genomic_DNA"/>
</dbReference>
<dbReference type="InterPro" id="IPR043502">
    <property type="entry name" value="DNA/RNA_pol_sf"/>
</dbReference>
<sequence>MGNFYSDYFIQSEGVPQGSILSVTLFVVHFSQILKILPPSIKGTLYVDDLQISCQGNNMCLIERQLQIAVNKLVTWCDENGHTISPEKSRCVHFCRKRGIHFNPTIHIRNAMIPMVDEIKFLGIIFDRKLTFLPHILHLRKRCDRSLNILKVLSKTSWGADRTCSEFTKRLFYPALIMGMVYGSSRSTVLRRLDTIHHSALRICSGAFRTSPVESLYVVCHQLPLHLRRQKYPLNITFELCLSRGTPCVL</sequence>
<dbReference type="OrthoDB" id="6436497at2759"/>
<dbReference type="InterPro" id="IPR052560">
    <property type="entry name" value="RdDP_mobile_element"/>
</dbReference>
<keyword evidence="3" id="KW-1185">Reference proteome</keyword>
<proteinExistence type="predicted"/>
<evidence type="ECO:0000313" key="2">
    <source>
        <dbReference type="EMBL" id="GBM35039.1"/>
    </source>
</evidence>
<feature type="domain" description="Reverse transcriptase" evidence="1">
    <location>
        <begin position="1"/>
        <end position="126"/>
    </location>
</feature>
<dbReference type="SUPFAM" id="SSF56672">
    <property type="entry name" value="DNA/RNA polymerases"/>
    <property type="match status" value="1"/>
</dbReference>
<protein>
    <recommendedName>
        <fullName evidence="1">Reverse transcriptase domain-containing protein</fullName>
    </recommendedName>
</protein>
<accession>A0A4Y2F3D6</accession>
<reference evidence="2 3" key="1">
    <citation type="journal article" date="2019" name="Sci. Rep.">
        <title>Orb-weaving spider Araneus ventricosus genome elucidates the spidroin gene catalogue.</title>
        <authorList>
            <person name="Kono N."/>
            <person name="Nakamura H."/>
            <person name="Ohtoshi R."/>
            <person name="Moran D.A.P."/>
            <person name="Shinohara A."/>
            <person name="Yoshida Y."/>
            <person name="Fujiwara M."/>
            <person name="Mori M."/>
            <person name="Tomita M."/>
            <person name="Arakawa K."/>
        </authorList>
    </citation>
    <scope>NUCLEOTIDE SEQUENCE [LARGE SCALE GENOMIC DNA]</scope>
</reference>
<comment type="caution">
    <text evidence="2">The sequence shown here is derived from an EMBL/GenBank/DDBJ whole genome shotgun (WGS) entry which is preliminary data.</text>
</comment>
<dbReference type="Pfam" id="PF00078">
    <property type="entry name" value="RVT_1"/>
    <property type="match status" value="1"/>
</dbReference>
<dbReference type="PANTHER" id="PTHR36688:SF1">
    <property type="entry name" value="ENDONUCLEASE_EXONUCLEASE_PHOSPHATASE DOMAIN-CONTAINING PROTEIN"/>
    <property type="match status" value="1"/>
</dbReference>
<organism evidence="2 3">
    <name type="scientific">Araneus ventricosus</name>
    <name type="common">Orbweaver spider</name>
    <name type="synonym">Epeira ventricosa</name>
    <dbReference type="NCBI Taxonomy" id="182803"/>
    <lineage>
        <taxon>Eukaryota</taxon>
        <taxon>Metazoa</taxon>
        <taxon>Ecdysozoa</taxon>
        <taxon>Arthropoda</taxon>
        <taxon>Chelicerata</taxon>
        <taxon>Arachnida</taxon>
        <taxon>Araneae</taxon>
        <taxon>Araneomorphae</taxon>
        <taxon>Entelegynae</taxon>
        <taxon>Araneoidea</taxon>
        <taxon>Araneidae</taxon>
        <taxon>Araneus</taxon>
    </lineage>
</organism>
<dbReference type="AlphaFoldDB" id="A0A4Y2F3D6"/>
<dbReference type="PROSITE" id="PS50878">
    <property type="entry name" value="RT_POL"/>
    <property type="match status" value="1"/>
</dbReference>
<name>A0A4Y2F3D6_ARAVE</name>
<dbReference type="GO" id="GO:0071897">
    <property type="term" value="P:DNA biosynthetic process"/>
    <property type="evidence" value="ECO:0007669"/>
    <property type="project" value="UniProtKB-ARBA"/>
</dbReference>
<dbReference type="InterPro" id="IPR000477">
    <property type="entry name" value="RT_dom"/>
</dbReference>
<evidence type="ECO:0000313" key="3">
    <source>
        <dbReference type="Proteomes" id="UP000499080"/>
    </source>
</evidence>